<evidence type="ECO:0000259" key="32">
    <source>
        <dbReference type="PROSITE" id="PS50011"/>
    </source>
</evidence>
<proteinExistence type="inferred from homology"/>
<organism evidence="33 34">
    <name type="scientific">Talaromyces pinophilus</name>
    <name type="common">Penicillium pinophilum</name>
    <dbReference type="NCBI Taxonomy" id="128442"/>
    <lineage>
        <taxon>Eukaryota</taxon>
        <taxon>Fungi</taxon>
        <taxon>Dikarya</taxon>
        <taxon>Ascomycota</taxon>
        <taxon>Pezizomycotina</taxon>
        <taxon>Eurotiomycetes</taxon>
        <taxon>Eurotiomycetidae</taxon>
        <taxon>Eurotiales</taxon>
        <taxon>Trichocomaceae</taxon>
        <taxon>Talaromyces</taxon>
        <taxon>Talaromyces sect. Talaromyces</taxon>
    </lineage>
</organism>
<dbReference type="Gene3D" id="1.25.50.20">
    <property type="match status" value="1"/>
</dbReference>
<keyword evidence="21" id="KW-0072">Autophagy</keyword>
<dbReference type="InterPro" id="IPR022708">
    <property type="entry name" value="Atg1-like_tMIT"/>
</dbReference>
<dbReference type="SUPFAM" id="SSF55486">
    <property type="entry name" value="Metalloproteases ('zincins'), catalytic domain"/>
    <property type="match status" value="1"/>
</dbReference>
<dbReference type="InterPro" id="IPR001930">
    <property type="entry name" value="Peptidase_M1"/>
</dbReference>
<dbReference type="PANTHER" id="PTHR11533">
    <property type="entry name" value="PROTEASE M1 ZINC METALLOPROTEASE"/>
    <property type="match status" value="1"/>
</dbReference>
<comment type="similarity">
    <text evidence="3">Belongs to the peptidase M1 family.</text>
</comment>
<evidence type="ECO:0000256" key="12">
    <source>
        <dbReference type="ARBA" id="ARBA00022670"/>
    </source>
</evidence>
<evidence type="ECO:0000256" key="8">
    <source>
        <dbReference type="ARBA" id="ARBA00022438"/>
    </source>
</evidence>
<keyword evidence="11" id="KW-0723">Serine/threonine-protein kinase</keyword>
<evidence type="ECO:0000256" key="14">
    <source>
        <dbReference type="ARBA" id="ARBA00022723"/>
    </source>
</evidence>
<keyword evidence="22" id="KW-0482">Metalloprotease</keyword>
<evidence type="ECO:0000313" key="34">
    <source>
        <dbReference type="Proteomes" id="UP000053095"/>
    </source>
</evidence>
<feature type="site" description="Transition state stabilizer" evidence="29">
    <location>
        <position position="1450"/>
    </location>
</feature>
<sequence>MASAQPVPSSTRRNRDASHTEVPIGRYIRLDQIGRGSFATVYQGVHAKHRSYVAIKSVNLSKLNKKLKENLWSEIDILKGLHHPHIVALIDCQESTSHIHLVMEYCALGDLSLFIKRRDTLRDHRYTRDMIAKYPNPRVGALNEVVVRHFLKQLSSALKFLRDRNLIHRDIKPQNLLLCPSPSSYRNAAAQAVPFKGSDDSFTPLAGLETLPMLKIADFGFARSLPSTSLAETLCGSPLYMAPEILRYEKYDAKADLWSVGTVLYEMVVGKPPFMASNHVELLRRIERHKDKIRFPDELEISADIKALIRGLLKMNPVERMNFPEFFDNIVIQETIPGLVGNDLVPAQRTSITDQPEPALLNDDRSPDVQDPRQQLEYMREIQSPIPTPQPTSSPRIDLGTSPRSEPMQRTASGEKLPPTGDAQRAAGIGRRPGPVSHVTAPGRQELVDKYQGALERRPSRNSPYQSPIIKQEEDPTIKDERERAAQDIAFERDYVLVEKRAVEVNAFADELANSPRIAQPGSRLSGGIVRRATVQNVHSSNNPPASPKAIQFTGRARADSHTRQGSYERRYGQSPSSATSAISKALNMASGRLFGVSFSPPIGLSKGGRSPPLTYNPYPTYPAAQYSLLMGAEGTKTNTVLDEDTKTVQYIEDCATRSDVVYGFAEVKYKQLIPLTPSVQTDLDKAGDQVFSDSDDGELTPDAVVTLSEEALVLYVKALALLAKSMDIAGAWWARKNRGEVFGESAQGTSTTSALVGTRINNVVQWVRNRFNEVLEKAEFVRLKLIEGQKRLPSDHPSHPSNHSLESNSAGTLGTSTDHVVVSSGVTAEKLMYDRALEMSRAAAINELTGEDLPGCEIAYITAIRMLEAVLESDELSQSSKGGDPEKISLDGVQVEDRKVVSKLVASIRSRLASLRKKIAVMAKHSSTPMGTSPGKVAAAKLAGPAEDPAVSMHLVSLSSSLLPRVCWHSAKPKASLLKASSSAFRFVSTSSLTSTRPPLVTTPRSTTNTFTRSGFPSIVARSATPLAHISKRYCSYRRMCHARHADESFGSTNAAGREVLPTNVKPVHYDLTLEPDFEKFTYEGTVIIDLNVNQDTNSISLNTNELEIHSSHILVDGAVVTSSPTLSYDKDKQVTTVSFTETIPAGSKAQLKQTFTGILNDNMAGFYRSSYKTANGGTGYIASSQMEPTDARRAFPCFDEPALKAEFSVTLVADKQMTCLSNMDVASESEVDSKITGGKRKAVKFNRSPVMSTYLLAFIVGELKCIETNNFRVPVRVFATLDQDIEHGRFSLELAAKTLAFYEKAFDNEYPLPKMDMVAIPDFSAGAMENWGLVTYRVVDLLLDEKTSGASVKERVAEVVQHELAHQWFGNLVTMDFWDGLWLNEGFATWMSWYSCNAFYPEWKVWQTYVIDNLQSALSLDSLRSSHPIEVPVKRADEINQIFDAISYSKGSSVLRMISKYLGEDVFIQGVRDYIRKHAYGNTQTGDLWAALAKASGKPVEQVMDVWTKHVGFPVVQVTENADKGTLNIKQNRFLRTGDVKPEEDETIYPVFLALRTKDGVADDLVLDKRESEFKVPDLDFFKVNADHSGIYRTSYTPERLAKLGEAAKAGLLTVEDRAGMVADSGALASAGYQKTSGLLSLLKGFNTESEFIVWNEMLTRVGSLRAAWLFEDKKTRDALKAFQRDITSAKAHQLGWEFSDSDDHVLQQFKALMFGSAGSAGDPTIVAAAQDMFKRYVDGDRSAIHPNIRGSVYNIVLKNGGEKEYNAILDIYRTATTSDEKNTALRSLGAAEDINLVRRTLELATNGEVRNQDVYMPLSALRNHITGVEERWKWLQENWDTILARFPPSLGMLGTIIQLSSVAFNTEEQLKEVEAFFAPKETKGFDRAVSQSLDAITAKAHWLKRDREDVEQWLKTNGYFDVEQKL</sequence>
<evidence type="ECO:0000256" key="16">
    <source>
        <dbReference type="ARBA" id="ARBA00022777"/>
    </source>
</evidence>
<dbReference type="Gene3D" id="1.10.390.10">
    <property type="entry name" value="Neutral Protease Domain 2"/>
    <property type="match status" value="1"/>
</dbReference>
<evidence type="ECO:0000256" key="1">
    <source>
        <dbReference type="ARBA" id="ARBA00004496"/>
    </source>
</evidence>
<comment type="cofactor">
    <cofactor evidence="28">
        <name>Zn(2+)</name>
        <dbReference type="ChEBI" id="CHEBI:29105"/>
    </cofactor>
    <text evidence="28">Binds 1 zinc ion per subunit.</text>
</comment>
<dbReference type="GO" id="GO:0042277">
    <property type="term" value="F:peptide binding"/>
    <property type="evidence" value="ECO:0007669"/>
    <property type="project" value="TreeGrafter"/>
</dbReference>
<keyword evidence="14 28" id="KW-0479">Metal-binding</keyword>
<evidence type="ECO:0000256" key="29">
    <source>
        <dbReference type="PIRSR" id="PIRSR634016-4"/>
    </source>
</evidence>
<dbReference type="Gene3D" id="2.60.40.1910">
    <property type="match status" value="1"/>
</dbReference>
<evidence type="ECO:0000256" key="9">
    <source>
        <dbReference type="ARBA" id="ARBA00022448"/>
    </source>
</evidence>
<evidence type="ECO:0000256" key="3">
    <source>
        <dbReference type="ARBA" id="ARBA00010136"/>
    </source>
</evidence>
<evidence type="ECO:0000256" key="22">
    <source>
        <dbReference type="ARBA" id="ARBA00023049"/>
    </source>
</evidence>
<dbReference type="SUPFAM" id="SSF63737">
    <property type="entry name" value="Leukotriene A4 hydrolase N-terminal domain"/>
    <property type="match status" value="1"/>
</dbReference>
<dbReference type="FunFam" id="2.60.40.1730:FF:000002">
    <property type="entry name" value="Aminopeptidase"/>
    <property type="match status" value="1"/>
</dbReference>
<keyword evidence="13" id="KW-0808">Transferase</keyword>
<name>A0A6V8HJD4_TALPI</name>
<dbReference type="CDD" id="cd09601">
    <property type="entry name" value="M1_APN-Q_like"/>
    <property type="match status" value="1"/>
</dbReference>
<dbReference type="GO" id="GO:0005524">
    <property type="term" value="F:ATP binding"/>
    <property type="evidence" value="ECO:0007669"/>
    <property type="project" value="UniProtKB-UniRule"/>
</dbReference>
<dbReference type="InterPro" id="IPR024571">
    <property type="entry name" value="ERAP1-like_C_dom"/>
</dbReference>
<dbReference type="FunFam" id="1.25.50.20:FF:000002">
    <property type="entry name" value="Aminopeptidase"/>
    <property type="match status" value="1"/>
</dbReference>
<feature type="binding site" evidence="28">
    <location>
        <position position="1368"/>
    </location>
    <ligand>
        <name>Zn(2+)</name>
        <dbReference type="ChEBI" id="CHEBI:29105"/>
        <note>catalytic</note>
    </ligand>
</feature>
<feature type="compositionally biased region" description="Basic and acidic residues" evidence="31">
    <location>
        <begin position="362"/>
        <end position="371"/>
    </location>
</feature>
<dbReference type="GO" id="GO:0070006">
    <property type="term" value="F:metalloaminopeptidase activity"/>
    <property type="evidence" value="ECO:0007669"/>
    <property type="project" value="TreeGrafter"/>
</dbReference>
<feature type="region of interest" description="Disordered" evidence="31">
    <location>
        <begin position="352"/>
        <end position="444"/>
    </location>
</feature>
<feature type="binding site" evidence="28">
    <location>
        <position position="1387"/>
    </location>
    <ligand>
        <name>Zn(2+)</name>
        <dbReference type="ChEBI" id="CHEBI:29105"/>
        <note>catalytic</note>
    </ligand>
</feature>
<comment type="subcellular location">
    <subcellularLocation>
        <location evidence="1">Cytoplasm</location>
    </subcellularLocation>
    <subcellularLocation>
        <location evidence="2">Preautophagosomal structure membrane</location>
        <topology evidence="2">Peripheral membrane protein</topology>
    </subcellularLocation>
</comment>
<dbReference type="EMBL" id="DF933829">
    <property type="protein sequence ID" value="GAM38344.1"/>
    <property type="molecule type" value="Genomic_DNA"/>
</dbReference>
<feature type="binding site" evidence="30">
    <location>
        <position position="56"/>
    </location>
    <ligand>
        <name>ATP</name>
        <dbReference type="ChEBI" id="CHEBI:30616"/>
    </ligand>
</feature>
<dbReference type="PROSITE" id="PS00107">
    <property type="entry name" value="PROTEIN_KINASE_ATP"/>
    <property type="match status" value="1"/>
</dbReference>
<accession>A0A6V8HJD4</accession>
<comment type="caution">
    <text evidence="33">The sequence shown here is derived from an EMBL/GenBank/DDBJ whole genome shotgun (WGS) entry which is preliminary data.</text>
</comment>
<dbReference type="CDD" id="cd14009">
    <property type="entry name" value="STKc_ATG1_ULK_like"/>
    <property type="match status" value="1"/>
</dbReference>
<dbReference type="InterPro" id="IPR008271">
    <property type="entry name" value="Ser/Thr_kinase_AS"/>
</dbReference>
<dbReference type="InterPro" id="IPR027268">
    <property type="entry name" value="Peptidase_M4/M1_CTD_sf"/>
</dbReference>
<dbReference type="GO" id="GO:0043171">
    <property type="term" value="P:peptide catabolic process"/>
    <property type="evidence" value="ECO:0007669"/>
    <property type="project" value="TreeGrafter"/>
</dbReference>
<gene>
    <name evidence="33" type="ORF">TCE0_033r08996</name>
</gene>
<evidence type="ECO:0000313" key="33">
    <source>
        <dbReference type="EMBL" id="GAM38344.1"/>
    </source>
</evidence>
<evidence type="ECO:0000256" key="5">
    <source>
        <dbReference type="ARBA" id="ARBA00012513"/>
    </source>
</evidence>
<dbReference type="FunFam" id="2.60.40.1910:FF:000004">
    <property type="entry name" value="Aminopeptidase"/>
    <property type="match status" value="1"/>
</dbReference>
<dbReference type="GO" id="GO:0006914">
    <property type="term" value="P:autophagy"/>
    <property type="evidence" value="ECO:0007669"/>
    <property type="project" value="UniProtKB-KW"/>
</dbReference>
<keyword evidence="9" id="KW-0813">Transport</keyword>
<comment type="catalytic activity">
    <reaction evidence="25">
        <text>L-threonyl-[protein] + ATP = O-phospho-L-threonyl-[protein] + ADP + H(+)</text>
        <dbReference type="Rhea" id="RHEA:46608"/>
        <dbReference type="Rhea" id="RHEA-COMP:11060"/>
        <dbReference type="Rhea" id="RHEA-COMP:11605"/>
        <dbReference type="ChEBI" id="CHEBI:15378"/>
        <dbReference type="ChEBI" id="CHEBI:30013"/>
        <dbReference type="ChEBI" id="CHEBI:30616"/>
        <dbReference type="ChEBI" id="CHEBI:61977"/>
        <dbReference type="ChEBI" id="CHEBI:456216"/>
        <dbReference type="EC" id="2.7.11.1"/>
    </reaction>
</comment>
<dbReference type="InterPro" id="IPR042097">
    <property type="entry name" value="Aminopeptidase_N-like_N_sf"/>
</dbReference>
<keyword evidence="8" id="KW-0031">Aminopeptidase</keyword>
<keyword evidence="34" id="KW-1185">Reference proteome</keyword>
<dbReference type="Gene3D" id="3.30.200.20">
    <property type="entry name" value="Phosphorylase Kinase, domain 1"/>
    <property type="match status" value="1"/>
</dbReference>
<dbReference type="EC" id="2.7.11.1" evidence="5"/>
<evidence type="ECO:0000256" key="28">
    <source>
        <dbReference type="PIRSR" id="PIRSR634016-3"/>
    </source>
</evidence>
<keyword evidence="17" id="KW-0378">Hydrolase</keyword>
<dbReference type="Pfam" id="PF00069">
    <property type="entry name" value="Pkinase"/>
    <property type="match status" value="1"/>
</dbReference>
<dbReference type="GO" id="GO:0015031">
    <property type="term" value="P:protein transport"/>
    <property type="evidence" value="ECO:0007669"/>
    <property type="project" value="UniProtKB-KW"/>
</dbReference>
<evidence type="ECO:0000256" key="30">
    <source>
        <dbReference type="PROSITE-ProRule" id="PRU10141"/>
    </source>
</evidence>
<keyword evidence="12" id="KW-0645">Protease</keyword>
<evidence type="ECO:0000256" key="31">
    <source>
        <dbReference type="SAM" id="MobiDB-lite"/>
    </source>
</evidence>
<evidence type="ECO:0000256" key="11">
    <source>
        <dbReference type="ARBA" id="ARBA00022527"/>
    </source>
</evidence>
<dbReference type="InterPro" id="IPR011009">
    <property type="entry name" value="Kinase-like_dom_sf"/>
</dbReference>
<dbReference type="FunFam" id="1.10.390.10:FF:000001">
    <property type="entry name" value="Aminopeptidase"/>
    <property type="match status" value="1"/>
</dbReference>
<feature type="compositionally biased region" description="Basic and acidic residues" evidence="31">
    <location>
        <begin position="557"/>
        <end position="572"/>
    </location>
</feature>
<comment type="catalytic activity">
    <reaction evidence="26">
        <text>L-seryl-[protein] + ATP = O-phospho-L-seryl-[protein] + ADP + H(+)</text>
        <dbReference type="Rhea" id="RHEA:17989"/>
        <dbReference type="Rhea" id="RHEA-COMP:9863"/>
        <dbReference type="Rhea" id="RHEA-COMP:11604"/>
        <dbReference type="ChEBI" id="CHEBI:15378"/>
        <dbReference type="ChEBI" id="CHEBI:29999"/>
        <dbReference type="ChEBI" id="CHEBI:30616"/>
        <dbReference type="ChEBI" id="CHEBI:83421"/>
        <dbReference type="ChEBI" id="CHEBI:456216"/>
        <dbReference type="EC" id="2.7.11.1"/>
    </reaction>
</comment>
<dbReference type="PRINTS" id="PR00756">
    <property type="entry name" value="ALADIPTASE"/>
</dbReference>
<dbReference type="GO" id="GO:0008270">
    <property type="term" value="F:zinc ion binding"/>
    <property type="evidence" value="ECO:0007669"/>
    <property type="project" value="InterPro"/>
</dbReference>
<evidence type="ECO:0000256" key="15">
    <source>
        <dbReference type="ARBA" id="ARBA00022741"/>
    </source>
</evidence>
<feature type="binding site" evidence="28">
    <location>
        <position position="1364"/>
    </location>
    <ligand>
        <name>Zn(2+)</name>
        <dbReference type="ChEBI" id="CHEBI:29105"/>
        <note>catalytic</note>
    </ligand>
</feature>
<feature type="region of interest" description="Disordered" evidence="31">
    <location>
        <begin position="792"/>
        <end position="814"/>
    </location>
</feature>
<evidence type="ECO:0000256" key="13">
    <source>
        <dbReference type="ARBA" id="ARBA00022679"/>
    </source>
</evidence>
<keyword evidence="18 28" id="KW-0862">Zinc</keyword>
<keyword evidence="16" id="KW-0418">Kinase</keyword>
<dbReference type="Gene3D" id="1.10.510.10">
    <property type="entry name" value="Transferase(Phosphotransferase) domain 1"/>
    <property type="match status" value="1"/>
</dbReference>
<reference evidence="34" key="1">
    <citation type="journal article" date="2015" name="Genome Announc.">
        <title>Draft genome sequence of Talaromyces cellulolyticus strain Y-94, a source of lignocellulosic biomass-degrading enzymes.</title>
        <authorList>
            <person name="Fujii T."/>
            <person name="Koike H."/>
            <person name="Sawayama S."/>
            <person name="Yano S."/>
            <person name="Inoue H."/>
        </authorList>
    </citation>
    <scope>NUCLEOTIDE SEQUENCE [LARGE SCALE GENOMIC DNA]</scope>
    <source>
        <strain evidence="34">Y-94</strain>
    </source>
</reference>
<keyword evidence="15 30" id="KW-0547">Nucleotide-binding</keyword>
<evidence type="ECO:0000256" key="4">
    <source>
        <dbReference type="ARBA" id="ARBA00011138"/>
    </source>
</evidence>
<keyword evidence="19 30" id="KW-0067">ATP-binding</keyword>
<protein>
    <recommendedName>
        <fullName evidence="6">Serine/threonine-protein kinase ATG1</fullName>
        <ecNumber evidence="5">2.7.11.1</ecNumber>
    </recommendedName>
    <alternativeName>
        <fullName evidence="24">Autophagy-related protein 1</fullName>
    </alternativeName>
    <alternativeName>
        <fullName evidence="7">Serine/threonine-protein kinase atg1</fullName>
    </alternativeName>
</protein>
<feature type="domain" description="Protein kinase" evidence="32">
    <location>
        <begin position="27"/>
        <end position="332"/>
    </location>
</feature>
<dbReference type="InterPro" id="IPR017441">
    <property type="entry name" value="Protein_kinase_ATP_BS"/>
</dbReference>
<dbReference type="Pfam" id="PF17900">
    <property type="entry name" value="Peptidase_M1_N"/>
    <property type="match status" value="1"/>
</dbReference>
<keyword evidence="20" id="KW-0653">Protein transport</keyword>
<dbReference type="InterPro" id="IPR034016">
    <property type="entry name" value="M1_APN-typ"/>
</dbReference>
<evidence type="ECO:0000256" key="7">
    <source>
        <dbReference type="ARBA" id="ARBA00019599"/>
    </source>
</evidence>
<keyword evidence="23" id="KW-0472">Membrane</keyword>
<dbReference type="Proteomes" id="UP000053095">
    <property type="component" value="Unassembled WGS sequence"/>
</dbReference>
<feature type="active site" description="Proton acceptor" evidence="27">
    <location>
        <position position="1365"/>
    </location>
</feature>
<dbReference type="Pfam" id="PF12063">
    <property type="entry name" value="ATG1-like_MIT1"/>
    <property type="match status" value="1"/>
</dbReference>
<comment type="subunit">
    <text evidence="4">Homodimer. Forms a ternary complex with ATG13 and ATG17.</text>
</comment>
<dbReference type="InterPro" id="IPR045357">
    <property type="entry name" value="Aminopeptidase_N-like_N"/>
</dbReference>
<dbReference type="InterPro" id="IPR050344">
    <property type="entry name" value="Peptidase_M1_aminopeptidases"/>
</dbReference>
<dbReference type="Pfam" id="PF21127">
    <property type="entry name" value="ATG1-like_MIT2"/>
    <property type="match status" value="1"/>
</dbReference>
<dbReference type="SMART" id="SM00220">
    <property type="entry name" value="S_TKc"/>
    <property type="match status" value="1"/>
</dbReference>
<evidence type="ECO:0000256" key="23">
    <source>
        <dbReference type="ARBA" id="ARBA00023136"/>
    </source>
</evidence>
<evidence type="ECO:0000256" key="25">
    <source>
        <dbReference type="ARBA" id="ARBA00047899"/>
    </source>
</evidence>
<dbReference type="GO" id="GO:0004674">
    <property type="term" value="F:protein serine/threonine kinase activity"/>
    <property type="evidence" value="ECO:0007669"/>
    <property type="project" value="UniProtKB-KW"/>
</dbReference>
<evidence type="ECO:0000256" key="26">
    <source>
        <dbReference type="ARBA" id="ARBA00048679"/>
    </source>
</evidence>
<dbReference type="PROSITE" id="PS00108">
    <property type="entry name" value="PROTEIN_KINASE_ST"/>
    <property type="match status" value="1"/>
</dbReference>
<evidence type="ECO:0000256" key="17">
    <source>
        <dbReference type="ARBA" id="ARBA00022801"/>
    </source>
</evidence>
<dbReference type="InterPro" id="IPR000719">
    <property type="entry name" value="Prot_kinase_dom"/>
</dbReference>
<dbReference type="FunFam" id="1.10.510.10:FF:000817">
    <property type="entry name" value="Serine/threonine-protein kinase ATG1"/>
    <property type="match status" value="1"/>
</dbReference>
<dbReference type="Pfam" id="PF01433">
    <property type="entry name" value="Peptidase_M1"/>
    <property type="match status" value="1"/>
</dbReference>
<keyword evidence="10" id="KW-0963">Cytoplasm</keyword>
<evidence type="ECO:0000256" key="19">
    <source>
        <dbReference type="ARBA" id="ARBA00022840"/>
    </source>
</evidence>
<dbReference type="InterPro" id="IPR048941">
    <property type="entry name" value="ATG1-like_MIT2"/>
</dbReference>
<evidence type="ECO:0000256" key="21">
    <source>
        <dbReference type="ARBA" id="ARBA00023006"/>
    </source>
</evidence>
<evidence type="ECO:0000256" key="2">
    <source>
        <dbReference type="ARBA" id="ARBA00004623"/>
    </source>
</evidence>
<dbReference type="SUPFAM" id="SSF56112">
    <property type="entry name" value="Protein kinase-like (PK-like)"/>
    <property type="match status" value="1"/>
</dbReference>
<dbReference type="PROSITE" id="PS50011">
    <property type="entry name" value="PROTEIN_KINASE_DOM"/>
    <property type="match status" value="1"/>
</dbReference>
<feature type="compositionally biased region" description="Polar residues" evidence="31">
    <location>
        <begin position="402"/>
        <end position="412"/>
    </location>
</feature>
<evidence type="ECO:0000256" key="6">
    <source>
        <dbReference type="ARBA" id="ARBA00018572"/>
    </source>
</evidence>
<dbReference type="Gene3D" id="2.60.40.1730">
    <property type="entry name" value="tricorn interacting facor f3 domain"/>
    <property type="match status" value="1"/>
</dbReference>
<dbReference type="GO" id="GO:0034045">
    <property type="term" value="C:phagophore assembly site membrane"/>
    <property type="evidence" value="ECO:0007669"/>
    <property type="project" value="UniProtKB-SubCell"/>
</dbReference>
<dbReference type="InterPro" id="IPR014782">
    <property type="entry name" value="Peptidase_M1_dom"/>
</dbReference>
<dbReference type="PANTHER" id="PTHR11533:SF174">
    <property type="entry name" value="PUROMYCIN-SENSITIVE AMINOPEPTIDASE-RELATED"/>
    <property type="match status" value="1"/>
</dbReference>
<evidence type="ECO:0000256" key="18">
    <source>
        <dbReference type="ARBA" id="ARBA00022833"/>
    </source>
</evidence>
<dbReference type="GO" id="GO:0006508">
    <property type="term" value="P:proteolysis"/>
    <property type="evidence" value="ECO:0007669"/>
    <property type="project" value="UniProtKB-KW"/>
</dbReference>
<dbReference type="Pfam" id="PF11838">
    <property type="entry name" value="ERAP1_C"/>
    <property type="match status" value="1"/>
</dbReference>
<evidence type="ECO:0000256" key="27">
    <source>
        <dbReference type="PIRSR" id="PIRSR634016-1"/>
    </source>
</evidence>
<evidence type="ECO:0000256" key="24">
    <source>
        <dbReference type="ARBA" id="ARBA00030237"/>
    </source>
</evidence>
<evidence type="ECO:0000256" key="10">
    <source>
        <dbReference type="ARBA" id="ARBA00022490"/>
    </source>
</evidence>
<feature type="region of interest" description="Disordered" evidence="31">
    <location>
        <begin position="538"/>
        <end position="579"/>
    </location>
</feature>
<dbReference type="FunFam" id="3.30.200.20:FF:000399">
    <property type="entry name" value="Serine/threonine-protein kinase atg1"/>
    <property type="match status" value="1"/>
</dbReference>
<evidence type="ECO:0000256" key="20">
    <source>
        <dbReference type="ARBA" id="ARBA00022927"/>
    </source>
</evidence>